<dbReference type="SMART" id="SM00418">
    <property type="entry name" value="HTH_ARSR"/>
    <property type="match status" value="1"/>
</dbReference>
<dbReference type="SUPFAM" id="SSF46785">
    <property type="entry name" value="Winged helix' DNA-binding domain"/>
    <property type="match status" value="1"/>
</dbReference>
<evidence type="ECO:0000259" key="1">
    <source>
        <dbReference type="PROSITE" id="PS50987"/>
    </source>
</evidence>
<dbReference type="Proteomes" id="UP000427373">
    <property type="component" value="Chromosome"/>
</dbReference>
<keyword evidence="4" id="KW-1185">Reference proteome</keyword>
<reference evidence="3 4" key="1">
    <citation type="submission" date="2019-10" db="EMBL/GenBank/DDBJ databases">
        <title>Genome Sequences from Six Type Strain Members of the Archaeal Family Sulfolobaceae: Acidianus ambivalens, Acidianus infernus, Metallosphaera prunae, Stygiolobus azoricus, Sulfolobus metallicus, and Sulfurisphaera ohwakuensis.</title>
        <authorList>
            <person name="Counts J.A."/>
            <person name="Kelly R.M."/>
        </authorList>
    </citation>
    <scope>NUCLEOTIDE SEQUENCE [LARGE SCALE GENOMIC DNA]</scope>
    <source>
        <strain evidence="3 4">TA-1</strain>
    </source>
</reference>
<dbReference type="InterPro" id="IPR036388">
    <property type="entry name" value="WH-like_DNA-bd_sf"/>
</dbReference>
<sequence length="92" mass="10987">MSIIKIEELFELPGWDTRRRILEILESGQKNAYEIAKLLNLNYSTVRYHLDLLQKFGLVNVKKGKKYYYELTKNAKILLDNYEEETKKRDST</sequence>
<dbReference type="AlphaFoldDB" id="A0A650CJD7"/>
<evidence type="ECO:0000313" key="2">
    <source>
        <dbReference type="EMBL" id="MBB5253479.1"/>
    </source>
</evidence>
<evidence type="ECO:0000313" key="4">
    <source>
        <dbReference type="Proteomes" id="UP000427373"/>
    </source>
</evidence>
<dbReference type="KEGG" id="soh:D1869_11815"/>
<proteinExistence type="predicted"/>
<dbReference type="RefSeq" id="WP_156015240.1">
    <property type="nucleotide sequence ID" value="NZ_CP045484.1"/>
</dbReference>
<dbReference type="OrthoDB" id="35765at2157"/>
<dbReference type="PANTHER" id="PTHR38600:SF1">
    <property type="entry name" value="TRANSCRIPTIONAL REGULATORY PROTEIN"/>
    <property type="match status" value="1"/>
</dbReference>
<accession>A0A650CJD7</accession>
<dbReference type="EMBL" id="JACHFY010000004">
    <property type="protein sequence ID" value="MBB5253479.1"/>
    <property type="molecule type" value="Genomic_DNA"/>
</dbReference>
<protein>
    <submittedName>
        <fullName evidence="3">ArsR family transcriptional regulator</fullName>
    </submittedName>
    <submittedName>
        <fullName evidence="2">Putative transcriptional regulator</fullName>
    </submittedName>
</protein>
<dbReference type="Gene3D" id="1.10.10.10">
    <property type="entry name" value="Winged helix-like DNA-binding domain superfamily/Winged helix DNA-binding domain"/>
    <property type="match status" value="1"/>
</dbReference>
<organism evidence="3 4">
    <name type="scientific">Sulfurisphaera ohwakuensis</name>
    <dbReference type="NCBI Taxonomy" id="69656"/>
    <lineage>
        <taxon>Archaea</taxon>
        <taxon>Thermoproteota</taxon>
        <taxon>Thermoprotei</taxon>
        <taxon>Sulfolobales</taxon>
        <taxon>Sulfolobaceae</taxon>
        <taxon>Sulfurisphaera</taxon>
    </lineage>
</organism>
<dbReference type="Proteomes" id="UP000582213">
    <property type="component" value="Unassembled WGS sequence"/>
</dbReference>
<evidence type="ECO:0000313" key="5">
    <source>
        <dbReference type="Proteomes" id="UP000582213"/>
    </source>
</evidence>
<feature type="domain" description="HTH arsR-type" evidence="1">
    <location>
        <begin position="1"/>
        <end position="90"/>
    </location>
</feature>
<dbReference type="PANTHER" id="PTHR38600">
    <property type="entry name" value="TRANSCRIPTIONAL REGULATORY PROTEIN"/>
    <property type="match status" value="1"/>
</dbReference>
<dbReference type="PROSITE" id="PS50987">
    <property type="entry name" value="HTH_ARSR_2"/>
    <property type="match status" value="1"/>
</dbReference>
<dbReference type="GeneID" id="42801941"/>
<name>A0A650CJD7_SULOH</name>
<dbReference type="InterPro" id="IPR011991">
    <property type="entry name" value="ArsR-like_HTH"/>
</dbReference>
<dbReference type="EMBL" id="CP045484">
    <property type="protein sequence ID" value="QGR17785.1"/>
    <property type="molecule type" value="Genomic_DNA"/>
</dbReference>
<gene>
    <name evidence="3" type="ORF">D1869_11815</name>
    <name evidence="2" type="ORF">HNQ62_001240</name>
</gene>
<dbReference type="GO" id="GO:0003700">
    <property type="term" value="F:DNA-binding transcription factor activity"/>
    <property type="evidence" value="ECO:0007669"/>
    <property type="project" value="InterPro"/>
</dbReference>
<reference evidence="2 5" key="2">
    <citation type="submission" date="2020-08" db="EMBL/GenBank/DDBJ databases">
        <title>Genomic Encyclopedia of Type Strains, Phase IV (KMG-IV): sequencing the most valuable type-strain genomes for metagenomic binning, comparative biology and taxonomic classification.</title>
        <authorList>
            <person name="Goeker M."/>
        </authorList>
    </citation>
    <scope>NUCLEOTIDE SEQUENCE [LARGE SCALE GENOMIC DNA]</scope>
    <source>
        <strain evidence="2 5">DSM 12421</strain>
    </source>
</reference>
<evidence type="ECO:0000313" key="3">
    <source>
        <dbReference type="EMBL" id="QGR17785.1"/>
    </source>
</evidence>
<dbReference type="Pfam" id="PF01022">
    <property type="entry name" value="HTH_5"/>
    <property type="match status" value="1"/>
</dbReference>
<dbReference type="CDD" id="cd00090">
    <property type="entry name" value="HTH_ARSR"/>
    <property type="match status" value="1"/>
</dbReference>
<dbReference type="InterPro" id="IPR036390">
    <property type="entry name" value="WH_DNA-bd_sf"/>
</dbReference>
<dbReference type="InterPro" id="IPR001845">
    <property type="entry name" value="HTH_ArsR_DNA-bd_dom"/>
</dbReference>